<dbReference type="SUPFAM" id="SSF56935">
    <property type="entry name" value="Porins"/>
    <property type="match status" value="1"/>
</dbReference>
<dbReference type="EMBL" id="VWMK01000015">
    <property type="protein sequence ID" value="KAA3762433.1"/>
    <property type="molecule type" value="Genomic_DNA"/>
</dbReference>
<sequence>MDRCRKTITRYARIPTLAAILVVGLLGPTSVKAQSSDFGIWSAVGVEKKINKKWNVGAETEFRTRNDSKTPERWSFGVDGSYKLMRYVKVAAAYSLFYDNNKEKITWNPDGNYNNWRPSYWGVRHRFSFSVTGNVDIGRLKLSLRERWQYTYRPSKITERYDFDNAQWETTEVRGKGRNVLRSRFRVRYDIPHCKLDPYTDIELFNSWSLTKMRYTIGADYKIRKRHVVGLYYRWQNITGDDDDNQPDCHILGTGYTFKF</sequence>
<dbReference type="AlphaFoldDB" id="A0A7J4XGQ5"/>
<dbReference type="Pfam" id="PF10677">
    <property type="entry name" value="DUF2490"/>
    <property type="match status" value="1"/>
</dbReference>
<organism evidence="1 2">
    <name type="scientific">Bacteroides salyersiae</name>
    <dbReference type="NCBI Taxonomy" id="291644"/>
    <lineage>
        <taxon>Bacteria</taxon>
        <taxon>Pseudomonadati</taxon>
        <taxon>Bacteroidota</taxon>
        <taxon>Bacteroidia</taxon>
        <taxon>Bacteroidales</taxon>
        <taxon>Bacteroidaceae</taxon>
        <taxon>Bacteroides</taxon>
    </lineage>
</organism>
<evidence type="ECO:0000313" key="1">
    <source>
        <dbReference type="EMBL" id="KAA3762433.1"/>
    </source>
</evidence>
<reference evidence="1 2" key="1">
    <citation type="journal article" date="2019" name="Nat. Med.">
        <title>A library of human gut bacterial isolates paired with longitudinal multiomics data enables mechanistic microbiome research.</title>
        <authorList>
            <person name="Poyet M."/>
            <person name="Groussin M."/>
            <person name="Gibbons S.M."/>
            <person name="Avila-Pacheco J."/>
            <person name="Jiang X."/>
            <person name="Kearney S.M."/>
            <person name="Perrotta A.R."/>
            <person name="Berdy B."/>
            <person name="Zhao S."/>
            <person name="Lieberman T.D."/>
            <person name="Swanson P.K."/>
            <person name="Smith M."/>
            <person name="Roesemann S."/>
            <person name="Alexander J.E."/>
            <person name="Rich S.A."/>
            <person name="Livny J."/>
            <person name="Vlamakis H."/>
            <person name="Clish C."/>
            <person name="Bullock K."/>
            <person name="Deik A."/>
            <person name="Scott J."/>
            <person name="Pierce K.A."/>
            <person name="Xavier R.J."/>
            <person name="Alm E.J."/>
        </authorList>
    </citation>
    <scope>NUCLEOTIDE SEQUENCE [LARGE SCALE GENOMIC DNA]</scope>
    <source>
        <strain evidence="1 2">BIOML-A10</strain>
    </source>
</reference>
<proteinExistence type="predicted"/>
<dbReference type="RefSeq" id="WP_130059472.1">
    <property type="nucleotide sequence ID" value="NZ_JADNPJ010000012.1"/>
</dbReference>
<protein>
    <submittedName>
        <fullName evidence="1">DUF2490 domain-containing protein</fullName>
    </submittedName>
</protein>
<evidence type="ECO:0000313" key="2">
    <source>
        <dbReference type="Proteomes" id="UP000422221"/>
    </source>
</evidence>
<accession>A0A7J4XGQ5</accession>
<dbReference type="Proteomes" id="UP000422221">
    <property type="component" value="Unassembled WGS sequence"/>
</dbReference>
<name>A0A7J4XGQ5_9BACE</name>
<dbReference type="InterPro" id="IPR019619">
    <property type="entry name" value="DUF2490"/>
</dbReference>
<comment type="caution">
    <text evidence="1">The sequence shown here is derived from an EMBL/GenBank/DDBJ whole genome shotgun (WGS) entry which is preliminary data.</text>
</comment>
<gene>
    <name evidence="1" type="ORF">F3F73_15215</name>
</gene>